<evidence type="ECO:0000259" key="1">
    <source>
        <dbReference type="Pfam" id="PF12770"/>
    </source>
</evidence>
<dbReference type="PANTHER" id="PTHR10098">
    <property type="entry name" value="RAPSYN-RELATED"/>
    <property type="match status" value="1"/>
</dbReference>
<comment type="caution">
    <text evidence="2">The sequence shown here is derived from an EMBL/GenBank/DDBJ whole genome shotgun (WGS) entry which is preliminary data.</text>
</comment>
<name>A0ABS3FN57_9CYAN</name>
<proteinExistence type="predicted"/>
<keyword evidence="3" id="KW-1185">Reference proteome</keyword>
<protein>
    <submittedName>
        <fullName evidence="2">CHAT domain-containing protein</fullName>
    </submittedName>
</protein>
<dbReference type="EMBL" id="JAFLQW010000131">
    <property type="protein sequence ID" value="MBO0348478.1"/>
    <property type="molecule type" value="Genomic_DNA"/>
</dbReference>
<accession>A0ABS3FN57</accession>
<sequence>MALNPYLPKNETWFLTELFGAEEESETVAGMLNLEPLIGKFATKDQILSKVEEASLLYFAAHGIASREDPLEKSFLMRSAETFEQGWWTAKEIQSARLKANLAVLSACQTGLGQAHDAGIIGLSRAFQIAGVPRVVMSLWRVDDEATNYLMQAFMKHLQTGMIASEALQKAMLEAKGEYSEPLHWASFALFGTPR</sequence>
<dbReference type="InterPro" id="IPR024983">
    <property type="entry name" value="CHAT_dom"/>
</dbReference>
<dbReference type="Proteomes" id="UP000664844">
    <property type="component" value="Unassembled WGS sequence"/>
</dbReference>
<evidence type="ECO:0000313" key="3">
    <source>
        <dbReference type="Proteomes" id="UP000664844"/>
    </source>
</evidence>
<dbReference type="Pfam" id="PF12770">
    <property type="entry name" value="CHAT"/>
    <property type="match status" value="1"/>
</dbReference>
<dbReference type="PANTHER" id="PTHR10098:SF108">
    <property type="entry name" value="TETRATRICOPEPTIDE REPEAT PROTEIN 28"/>
    <property type="match status" value="1"/>
</dbReference>
<organism evidence="2 3">
    <name type="scientific">Phormidium pseudopriestleyi FRX01</name>
    <dbReference type="NCBI Taxonomy" id="1759528"/>
    <lineage>
        <taxon>Bacteria</taxon>
        <taxon>Bacillati</taxon>
        <taxon>Cyanobacteriota</taxon>
        <taxon>Cyanophyceae</taxon>
        <taxon>Oscillatoriophycideae</taxon>
        <taxon>Oscillatoriales</taxon>
        <taxon>Oscillatoriaceae</taxon>
        <taxon>Phormidium</taxon>
    </lineage>
</organism>
<feature type="domain" description="CHAT" evidence="1">
    <location>
        <begin position="11"/>
        <end position="192"/>
    </location>
</feature>
<evidence type="ECO:0000313" key="2">
    <source>
        <dbReference type="EMBL" id="MBO0348478.1"/>
    </source>
</evidence>
<gene>
    <name evidence="2" type="ORF">J0895_05030</name>
</gene>
<reference evidence="2 3" key="1">
    <citation type="submission" date="2021-03" db="EMBL/GenBank/DDBJ databases">
        <title>Metabolic Capacity of the Antarctic Cyanobacterium Phormidium pseudopriestleyi that Sustains Oxygenic Photosynthesis in the Presence of Hydrogen Sulfide.</title>
        <authorList>
            <person name="Lumian J.E."/>
            <person name="Jungblut A.D."/>
            <person name="Dillon M.L."/>
            <person name="Hawes I."/>
            <person name="Doran P.T."/>
            <person name="Mackey T.J."/>
            <person name="Dick G.J."/>
            <person name="Grettenberger C.L."/>
            <person name="Sumner D.Y."/>
        </authorList>
    </citation>
    <scope>NUCLEOTIDE SEQUENCE [LARGE SCALE GENOMIC DNA]</scope>
    <source>
        <strain evidence="2 3">FRX01</strain>
    </source>
</reference>